<dbReference type="Proteomes" id="UP000325780">
    <property type="component" value="Unassembled WGS sequence"/>
</dbReference>
<evidence type="ECO:0000259" key="1">
    <source>
        <dbReference type="Pfam" id="PF01636"/>
    </source>
</evidence>
<dbReference type="InterPro" id="IPR051678">
    <property type="entry name" value="AGP_Transferase"/>
</dbReference>
<feature type="domain" description="Aminoglycoside phosphotransferase" evidence="1">
    <location>
        <begin position="88"/>
        <end position="271"/>
    </location>
</feature>
<sequence length="314" mass="36384">MLQWLVPRFLLPDYTWSTYTPTTLSDRLPPVSQPAHPHVRRFWGIVHPYLRRFSRSYCGWVGIAYDNQIAQLPFGLILKWSDGTRIEEVLTMEVARKAGLPVPRVICYGEHPDTPHAPISILMTRVPGRELGQVYETLNDEDKASVCQQLDQYLKTIRNWQSPWGESRICSLLGTPLRSVRVPNHLAGPFESEQELNNYLREPAWLGGFPSETAYSDALNRAKRMDEKPHRIVLTHGDLQHHNIMVYEGHITGFLDWESAGWYPGYWEFTTPLRFAQESFWWYHFVVALGGKSYLPELDCERALTSLTSASYYW</sequence>
<keyword evidence="2" id="KW-0808">Transferase</keyword>
<dbReference type="InterPro" id="IPR002575">
    <property type="entry name" value="Aminoglycoside_PTrfase"/>
</dbReference>
<dbReference type="PANTHER" id="PTHR21310:SF55">
    <property type="entry name" value="AMINOGLYCOSIDE PHOSPHOTRANSFERASE DOMAIN-CONTAINING PROTEIN"/>
    <property type="match status" value="1"/>
</dbReference>
<dbReference type="SUPFAM" id="SSF56112">
    <property type="entry name" value="Protein kinase-like (PK-like)"/>
    <property type="match status" value="1"/>
</dbReference>
<dbReference type="PANTHER" id="PTHR21310">
    <property type="entry name" value="AMINOGLYCOSIDE PHOSPHOTRANSFERASE-RELATED-RELATED"/>
    <property type="match status" value="1"/>
</dbReference>
<name>A0A5N6U3W0_ASPAV</name>
<proteinExistence type="predicted"/>
<dbReference type="InterPro" id="IPR011009">
    <property type="entry name" value="Kinase-like_dom_sf"/>
</dbReference>
<dbReference type="Gene3D" id="3.90.1200.10">
    <property type="match status" value="1"/>
</dbReference>
<dbReference type="EMBL" id="ML742045">
    <property type="protein sequence ID" value="KAE8152941.1"/>
    <property type="molecule type" value="Genomic_DNA"/>
</dbReference>
<keyword evidence="3" id="KW-1185">Reference proteome</keyword>
<organism evidence="2 3">
    <name type="scientific">Aspergillus avenaceus</name>
    <dbReference type="NCBI Taxonomy" id="36643"/>
    <lineage>
        <taxon>Eukaryota</taxon>
        <taxon>Fungi</taxon>
        <taxon>Dikarya</taxon>
        <taxon>Ascomycota</taxon>
        <taxon>Pezizomycotina</taxon>
        <taxon>Eurotiomycetes</taxon>
        <taxon>Eurotiomycetidae</taxon>
        <taxon>Eurotiales</taxon>
        <taxon>Aspergillaceae</taxon>
        <taxon>Aspergillus</taxon>
        <taxon>Aspergillus subgen. Circumdati</taxon>
    </lineage>
</organism>
<evidence type="ECO:0000313" key="3">
    <source>
        <dbReference type="Proteomes" id="UP000325780"/>
    </source>
</evidence>
<keyword evidence="2" id="KW-0418">Kinase</keyword>
<dbReference type="GO" id="GO:0016301">
    <property type="term" value="F:kinase activity"/>
    <property type="evidence" value="ECO:0007669"/>
    <property type="project" value="UniProtKB-KW"/>
</dbReference>
<protein>
    <submittedName>
        <fullName evidence="2">Kinase-like protein</fullName>
    </submittedName>
</protein>
<accession>A0A5N6U3W0</accession>
<dbReference type="AlphaFoldDB" id="A0A5N6U3W0"/>
<evidence type="ECO:0000313" key="2">
    <source>
        <dbReference type="EMBL" id="KAE8152941.1"/>
    </source>
</evidence>
<reference evidence="2 3" key="1">
    <citation type="submission" date="2019-04" db="EMBL/GenBank/DDBJ databases">
        <title>Friends and foes A comparative genomics study of 23 Aspergillus species from section Flavi.</title>
        <authorList>
            <consortium name="DOE Joint Genome Institute"/>
            <person name="Kjaerbolling I."/>
            <person name="Vesth T."/>
            <person name="Frisvad J.C."/>
            <person name="Nybo J.L."/>
            <person name="Theobald S."/>
            <person name="Kildgaard S."/>
            <person name="Isbrandt T."/>
            <person name="Kuo A."/>
            <person name="Sato A."/>
            <person name="Lyhne E.K."/>
            <person name="Kogle M.E."/>
            <person name="Wiebenga A."/>
            <person name="Kun R.S."/>
            <person name="Lubbers R.J."/>
            <person name="Makela M.R."/>
            <person name="Barry K."/>
            <person name="Chovatia M."/>
            <person name="Clum A."/>
            <person name="Daum C."/>
            <person name="Haridas S."/>
            <person name="He G."/>
            <person name="LaButti K."/>
            <person name="Lipzen A."/>
            <person name="Mondo S."/>
            <person name="Riley R."/>
            <person name="Salamov A."/>
            <person name="Simmons B.A."/>
            <person name="Magnuson J.K."/>
            <person name="Henrissat B."/>
            <person name="Mortensen U.H."/>
            <person name="Larsen T.O."/>
            <person name="Devries R.P."/>
            <person name="Grigoriev I.V."/>
            <person name="Machida M."/>
            <person name="Baker S.E."/>
            <person name="Andersen M.R."/>
        </authorList>
    </citation>
    <scope>NUCLEOTIDE SEQUENCE [LARGE SCALE GENOMIC DNA]</scope>
    <source>
        <strain evidence="2 3">IBT 18842</strain>
    </source>
</reference>
<gene>
    <name evidence="2" type="ORF">BDV25DRAFT_47716</name>
</gene>
<dbReference type="Pfam" id="PF01636">
    <property type="entry name" value="APH"/>
    <property type="match status" value="1"/>
</dbReference>
<dbReference type="OrthoDB" id="2906425at2759"/>